<dbReference type="FunFam" id="3.80.10.10:FF:000722">
    <property type="entry name" value="Leucine-rich repeat receptor-like protein kinase"/>
    <property type="match status" value="1"/>
</dbReference>
<keyword evidence="8" id="KW-0677">Repeat</keyword>
<dbReference type="GO" id="GO:0005886">
    <property type="term" value="C:plasma membrane"/>
    <property type="evidence" value="ECO:0007669"/>
    <property type="project" value="UniProtKB-SubCell"/>
</dbReference>
<evidence type="ECO:0000256" key="8">
    <source>
        <dbReference type="ARBA" id="ARBA00022737"/>
    </source>
</evidence>
<proteinExistence type="inferred from homology"/>
<dbReference type="InterPro" id="IPR001611">
    <property type="entry name" value="Leu-rich_rpt"/>
</dbReference>
<evidence type="ECO:0000256" key="11">
    <source>
        <dbReference type="ARBA" id="ARBA00023170"/>
    </source>
</evidence>
<evidence type="ECO:0008006" key="16">
    <source>
        <dbReference type="Google" id="ProtNLM"/>
    </source>
</evidence>
<evidence type="ECO:0000256" key="1">
    <source>
        <dbReference type="ARBA" id="ARBA00004251"/>
    </source>
</evidence>
<dbReference type="PANTHER" id="PTHR48052:SF39">
    <property type="entry name" value="LEUCINE-RICH REPEAT RECEPTOR-LIKE SERINE_THREONINE-PROTEIN KINASE BAM3"/>
    <property type="match status" value="1"/>
</dbReference>
<keyword evidence="10 13" id="KW-0472">Membrane</keyword>
<keyword evidence="3" id="KW-1003">Cell membrane</keyword>
<keyword evidence="5" id="KW-0433">Leucine-rich repeat</keyword>
<organism evidence="14 15">
    <name type="scientific">Hevea brasiliensis</name>
    <name type="common">Para rubber tree</name>
    <name type="synonym">Siphonia brasiliensis</name>
    <dbReference type="NCBI Taxonomy" id="3981"/>
    <lineage>
        <taxon>Eukaryota</taxon>
        <taxon>Viridiplantae</taxon>
        <taxon>Streptophyta</taxon>
        <taxon>Embryophyta</taxon>
        <taxon>Tracheophyta</taxon>
        <taxon>Spermatophyta</taxon>
        <taxon>Magnoliopsida</taxon>
        <taxon>eudicotyledons</taxon>
        <taxon>Gunneridae</taxon>
        <taxon>Pentapetalae</taxon>
        <taxon>rosids</taxon>
        <taxon>fabids</taxon>
        <taxon>Malpighiales</taxon>
        <taxon>Euphorbiaceae</taxon>
        <taxon>Crotonoideae</taxon>
        <taxon>Micrandreae</taxon>
        <taxon>Hevea</taxon>
    </lineage>
</organism>
<gene>
    <name evidence="14" type="ORF">GH714_022516</name>
</gene>
<keyword evidence="6 13" id="KW-0812">Transmembrane</keyword>
<evidence type="ECO:0000313" key="15">
    <source>
        <dbReference type="Proteomes" id="UP000467840"/>
    </source>
</evidence>
<dbReference type="Gene3D" id="3.80.10.10">
    <property type="entry name" value="Ribonuclease Inhibitor"/>
    <property type="match status" value="2"/>
</dbReference>
<evidence type="ECO:0000256" key="3">
    <source>
        <dbReference type="ARBA" id="ARBA00022475"/>
    </source>
</evidence>
<comment type="subcellular location">
    <subcellularLocation>
        <location evidence="1">Cell membrane</location>
        <topology evidence="1">Single-pass type I membrane protein</topology>
    </subcellularLocation>
</comment>
<evidence type="ECO:0000256" key="5">
    <source>
        <dbReference type="ARBA" id="ARBA00022614"/>
    </source>
</evidence>
<dbReference type="Pfam" id="PF00560">
    <property type="entry name" value="LRR_1"/>
    <property type="match status" value="2"/>
</dbReference>
<keyword evidence="7" id="KW-0732">Signal</keyword>
<dbReference type="SUPFAM" id="SSF52058">
    <property type="entry name" value="L domain-like"/>
    <property type="match status" value="1"/>
</dbReference>
<feature type="transmembrane region" description="Helical" evidence="13">
    <location>
        <begin position="194"/>
        <end position="213"/>
    </location>
</feature>
<evidence type="ECO:0000256" key="10">
    <source>
        <dbReference type="ARBA" id="ARBA00023136"/>
    </source>
</evidence>
<accession>A0A6A6N3N4</accession>
<keyword evidence="11" id="KW-0675">Receptor</keyword>
<dbReference type="PANTHER" id="PTHR48052">
    <property type="entry name" value="UNNAMED PRODUCT"/>
    <property type="match status" value="1"/>
</dbReference>
<keyword evidence="12" id="KW-0325">Glycoprotein</keyword>
<comment type="similarity">
    <text evidence="2">Belongs to the RLP family.</text>
</comment>
<keyword evidence="9 13" id="KW-1133">Transmembrane helix</keyword>
<reference evidence="14 15" key="1">
    <citation type="journal article" date="2020" name="Mol. Plant">
        <title>The Chromosome-Based Rubber Tree Genome Provides New Insights into Spurge Genome Evolution and Rubber Biosynthesis.</title>
        <authorList>
            <person name="Liu J."/>
            <person name="Shi C."/>
            <person name="Shi C.C."/>
            <person name="Li W."/>
            <person name="Zhang Q.J."/>
            <person name="Zhang Y."/>
            <person name="Li K."/>
            <person name="Lu H.F."/>
            <person name="Shi C."/>
            <person name="Zhu S.T."/>
            <person name="Xiao Z.Y."/>
            <person name="Nan H."/>
            <person name="Yue Y."/>
            <person name="Zhu X.G."/>
            <person name="Wu Y."/>
            <person name="Hong X.N."/>
            <person name="Fan G.Y."/>
            <person name="Tong Y."/>
            <person name="Zhang D."/>
            <person name="Mao C.L."/>
            <person name="Liu Y.L."/>
            <person name="Hao S.J."/>
            <person name="Liu W.Q."/>
            <person name="Lv M.Q."/>
            <person name="Zhang H.B."/>
            <person name="Liu Y."/>
            <person name="Hu-Tang G.R."/>
            <person name="Wang J.P."/>
            <person name="Wang J.H."/>
            <person name="Sun Y.H."/>
            <person name="Ni S.B."/>
            <person name="Chen W.B."/>
            <person name="Zhang X.C."/>
            <person name="Jiao Y.N."/>
            <person name="Eichler E.E."/>
            <person name="Li G.H."/>
            <person name="Liu X."/>
            <person name="Gao L.Z."/>
        </authorList>
    </citation>
    <scope>NUCLEOTIDE SEQUENCE [LARGE SCALE GENOMIC DNA]</scope>
    <source>
        <strain evidence="15">cv. GT1</strain>
        <tissue evidence="14">Leaf</tissue>
    </source>
</reference>
<evidence type="ECO:0000256" key="4">
    <source>
        <dbReference type="ARBA" id="ARBA00022553"/>
    </source>
</evidence>
<protein>
    <recommendedName>
        <fullName evidence="16">Leucine-rich repeat-containing N-terminal plant-type domain-containing protein</fullName>
    </recommendedName>
</protein>
<dbReference type="AlphaFoldDB" id="A0A6A6N3N4"/>
<evidence type="ECO:0000313" key="14">
    <source>
        <dbReference type="EMBL" id="KAF2320047.1"/>
    </source>
</evidence>
<keyword evidence="4" id="KW-0597">Phosphoprotein</keyword>
<evidence type="ECO:0000256" key="9">
    <source>
        <dbReference type="ARBA" id="ARBA00022989"/>
    </source>
</evidence>
<evidence type="ECO:0000256" key="6">
    <source>
        <dbReference type="ARBA" id="ARBA00022692"/>
    </source>
</evidence>
<dbReference type="InterPro" id="IPR032675">
    <property type="entry name" value="LRR_dom_sf"/>
</dbReference>
<dbReference type="EMBL" id="JAAGAX010000003">
    <property type="protein sequence ID" value="KAF2320047.1"/>
    <property type="molecule type" value="Genomic_DNA"/>
</dbReference>
<evidence type="ECO:0000256" key="2">
    <source>
        <dbReference type="ARBA" id="ARBA00009592"/>
    </source>
</evidence>
<comment type="caution">
    <text evidence="14">The sequence shown here is derived from an EMBL/GenBank/DDBJ whole genome shotgun (WGS) entry which is preliminary data.</text>
</comment>
<evidence type="ECO:0000256" key="13">
    <source>
        <dbReference type="SAM" id="Phobius"/>
    </source>
</evidence>
<sequence>MVAELPNLETLGLWMNNFTGEIPQKLGQNGKLHILDLSSNKLTEGLGTCYSLTRVRLGQNYLNGSIPNGFIYLPRLNLVELQNNVLSGNLSENEQPLWFSPPEISNIHILNYLNLSRNHLNQTIPKSIGSMKSLTVADFSFNDFSGKVPEFGQFSLFNASSFAGNPQLCGPYLTILQFHHHHKHTGKAPSDFKLIFALGLLICSLIFATAAIIKAKSFKKNSSDSWKMTAFQKLEFTVTEPGMCKRWKRNW</sequence>
<name>A0A6A6N3N4_HEVBR</name>
<keyword evidence="15" id="KW-1185">Reference proteome</keyword>
<evidence type="ECO:0000256" key="12">
    <source>
        <dbReference type="ARBA" id="ARBA00023180"/>
    </source>
</evidence>
<evidence type="ECO:0000256" key="7">
    <source>
        <dbReference type="ARBA" id="ARBA00022729"/>
    </source>
</evidence>
<dbReference type="Proteomes" id="UP000467840">
    <property type="component" value="Chromosome 10"/>
</dbReference>